<dbReference type="NCBIfam" id="NF003417">
    <property type="entry name" value="PRK04813.1"/>
    <property type="match status" value="3"/>
</dbReference>
<evidence type="ECO:0000256" key="2">
    <source>
        <dbReference type="ARBA" id="ARBA00022450"/>
    </source>
</evidence>
<dbReference type="CDD" id="cd19531">
    <property type="entry name" value="LCL_NRPS-like"/>
    <property type="match status" value="2"/>
</dbReference>
<dbReference type="InterPro" id="IPR020806">
    <property type="entry name" value="PKS_PP-bd"/>
</dbReference>
<dbReference type="Gene3D" id="3.40.50.1820">
    <property type="entry name" value="alpha/beta hydrolase"/>
    <property type="match status" value="1"/>
</dbReference>
<dbReference type="SUPFAM" id="SSF50486">
    <property type="entry name" value="FMT C-terminal domain-like"/>
    <property type="match status" value="1"/>
</dbReference>
<dbReference type="Gene3D" id="1.10.1200.10">
    <property type="entry name" value="ACP-like"/>
    <property type="match status" value="2"/>
</dbReference>
<dbReference type="GO" id="GO:0044550">
    <property type="term" value="P:secondary metabolite biosynthetic process"/>
    <property type="evidence" value="ECO:0007669"/>
    <property type="project" value="TreeGrafter"/>
</dbReference>
<dbReference type="Pfam" id="PF00551">
    <property type="entry name" value="Formyl_trans_N"/>
    <property type="match status" value="1"/>
</dbReference>
<dbReference type="InterPro" id="IPR042099">
    <property type="entry name" value="ANL_N_sf"/>
</dbReference>
<dbReference type="FunFam" id="3.40.50.12780:FF:000012">
    <property type="entry name" value="Non-ribosomal peptide synthetase"/>
    <property type="match status" value="1"/>
</dbReference>
<feature type="region of interest" description="Disordered" evidence="4">
    <location>
        <begin position="3790"/>
        <end position="3832"/>
    </location>
</feature>
<dbReference type="GO" id="GO:0003824">
    <property type="term" value="F:catalytic activity"/>
    <property type="evidence" value="ECO:0007669"/>
    <property type="project" value="InterPro"/>
</dbReference>
<dbReference type="FunFam" id="1.10.1200.10:FF:000005">
    <property type="entry name" value="Nonribosomal peptide synthetase 1"/>
    <property type="match status" value="2"/>
</dbReference>
<accession>A0A561VIB6</accession>
<gene>
    <name evidence="6" type="ORF">FHX34_10685</name>
</gene>
<dbReference type="PROSITE" id="PS00012">
    <property type="entry name" value="PHOSPHOPANTETHEINE"/>
    <property type="match status" value="3"/>
</dbReference>
<dbReference type="SUPFAM" id="SSF56801">
    <property type="entry name" value="Acetyl-CoA synthetase-like"/>
    <property type="match status" value="3"/>
</dbReference>
<protein>
    <submittedName>
        <fullName evidence="6">Non-ribosomal peptide synthase protein (TIGR01720 family)/amino acid adenylation domain-containing protein</fullName>
    </submittedName>
</protein>
<evidence type="ECO:0000259" key="5">
    <source>
        <dbReference type="PROSITE" id="PS50075"/>
    </source>
</evidence>
<dbReference type="Gene3D" id="3.30.300.30">
    <property type="match status" value="3"/>
</dbReference>
<dbReference type="InterPro" id="IPR010071">
    <property type="entry name" value="AA_adenyl_dom"/>
</dbReference>
<sequence>MTNAVHNGRRPGPLRFCLTGAADLTVQCAEAILAAGHQVVLMVSGSRRVTDWAAQSGVPVLAGFAALDPGRAEADFDYLLSVVNGTILDAGVLALPRVCAINYHDAPLPRYAGVHATSWAILDGAARHGITWHVMTERVDGGAILLQRTFDVPPGASAFDLNLRCHEAALDSFAELLERLAAGTVQPREQPAAGRSYFGAARREPGGGLLSWSMPAEHLDRIVRAHTLGPVTNTLGTAKVWLDGECFVVAGLDVLATRAAAPAGTVLAVSDEGVDVSTTTRDVRLRELTDLGGRQRAAAAVLAERGGRPGARLTEPDESTRARYGRALADCAADETYCRRALERAAPVVAPVAAAEGPRARVAVRLPQAWERRRAELLGRDHAGAVVTALLLYLAQGGAGPVSVSVSTAATRDRIRGLEAFLTDGVPITLAIGSDATAAGLVDEVARLISTVDRRGVHSRDLPVRYRTLPRRTPPVGVVADADADVPPRWPLTLVVERTGRVWLDSAPTAAGPGYDTAGLERIAAGLAQAMDRLLTAAAGTGGPPAVEARDIAGWECGPRSGRGDADLLTALARRLAGEGERTAVVCAGAAYSYRDLDRRSAALAQRLRAAGAGPETTVAVHGEASAELIIACLAVLRAGAVYVPVDAAWPAGRTAAVLADARPAALVTCGPTAPAFDGPRLTTGPGDDTGAGPAGEWSPVHPDQAAYLMYTSGSTGRPKGVVVTRRGLTNRLLWWQERHPVDPDDVLLQTASCGFDISVWEILAGLIAGARVVVSEHRRYGIVPYLSDLLVSERVTVTHLVPSVLEQLAGDGAPGAGRGLRLVVTGGEVVTPALRDRCLAWTGATLVQAYGPTEASISVLHGRCRAGEPADCVPLGTALSDTAVAIVDGDGRRVPAGVAGELVVAGAALARGYHGRPAETAARFRPDALGLDHTGAGRVYHTGDRARYLPDGTVQFLGRVDDELKIHGHRVDPAAIEALLHAVPGVRRAVVRPATDAAGGTRLVAYVTGDHDDPAVLRAHLAEQLPQPLVPTGWVILDALPLTPTGKVDHRALPDVGAGGTGAPVTGRPPRSELERDLCRLWARLLGVAEVHPDDDFFALGGHSLVATRVIAAVWAEHDIRLTFSDVMGSRTVAALASLVQDRRGAAEAPGSPPPGAAGPGPEGPLALTAAQLRVLFEEEFLGGPGVFSVPVTTRWRGPVDEARLRAALNGLAARHPLLRAGVLAGGEQPRLVLADRVEVPFAVSDLGALPPAERDERLDAELAAMLSEPFELARPPLLRARLIRLGGDESVFAVVLHHLVCDRWSMEVLFDDLHRLYDAAEPPSPAAPDAVLALLRHLQARDASSAERDLSYWAGRLAGVEFDSELRVGRRAVDGHGHLAGSWRWHLPPELTDRLRRLCADRAVTPFMVLLAAFQTLLHRYSDGDDVVVGTPVADRDSPHAATLVGMLVNTVPLHAHLGGDPSFAGLLDDVRRTTLAALEHHAVPIDQLSRRLGRRRGLGHHPLIRYLLVWEDSPGVVARLPGVVAEARTPPVRVTAFDLTLIARADQATVGLELEFNRDRFDEQAARLLASSFTDLLRALLADPDARVGAVALAPLLPDGSAAVARPAAPDAALVVSLVEAAIREHPTAVCLVDGARQVSYAELGEYADAVAAAIGATGAAAGSVVGVCLPRSAAFVGTLLGVLKSGAAFLPLDPGDPDQRLHRQLAIGAASAVVTGAEFAGRFAGTGLPVVDADAPAAGPPVTGPSASPHDPAYVIFTSGSSGEPKGVVVENHSFTDHVRWAGREFGLGPQDRVLQFCAPTFDVMVEEIFPTLCAGARLVLRSPDAAGSVEALTAECARSGVTVVNLPTGYWTELTAALADGDVRLPSTLRLCVIGGEQVPAGALGQWHARVAPQRPDVRLLNAYGPTETTVGATVQDLTGASGGDVAIGAPIPGTRIYVLDRYLSPVPDGVVGELCIAGASVARGYAARPGLTAERFLPDPLVPGERMFRTGDLGYRRGGVLYFVGRADRQVKLRGFRIEPDEIERALAAHPLVREAAVLVAPGAGGPRLVAFAATSGPVEADTLRTHLAGMLPGFMLPTAVRTVPALPRTAAGKVDHRALPLGDLSAERTAATPAADEREQRVCAAWAAALGVEQVGVDDDFFALGGHSLLAMRLVRQMQRLGYPGLTVRTLFEFPTIAGLRALRSSSADAPAAVADRPPVAVAPLSWTQLGIWLQASAAPSSAYHMPVVVRLTGPLDVDALRAALTRLTDRHDVLRCAVTEDGDEPALVPRPRVAVPFVTADLAGPLEQEVHRLVTPLFDLRSGPPLRATLLRDGPGRHVLVLVIHHIAADGWSAQLVVDELAELYAGDRPAPPRPGSFVAYAAAERAAAPDTAALQFWRRTLDSLPEQLDLPADRSPRRTRSATRHVCRRPVPEATVRGLREIAREHHATLFLALLAVTQAWLARCCRSDDIVVGTPVAVRDEPELHTVVGPLVTMVPARVAVHPYGSFADHLTRSRRAVLDAFDHKHVPAQRIAEEALGADRARLGNPLTRVVFDVDEAPEPATTRAHAAFAARGLHAEVLVTPPVAGAFDLEVTVRLDGRGGTLEVRGADDLFSRAQLEHLVAAWTCLAGQAAADPGARLADLDLLEPQRRREVLSWAERAPRRQLPAGGVAALVAARAAATPDAPAVRADERRLTYRELDDLADRVAGRLLDEGLPVEGRVAVGLGRSAVLPAVVLGIWRAGGVYVPLDPQHPAARLRQIIDDCRPYRVVTDRTDLGVATVGVAELSTGPADRPRRTPDGDQLAYLTYTSGSTGEPKGVMCTHRGLLNQLLWSQDHYPLEPGQSLLQVAATGFDISLWEMFHPLVHGGRLVVLPEGRQTDVPAIAELVAGADVAVVHLVPTLLDALLSEPLAGRAPHLRHVVCGGERMPAGLPRRFARWSDATLHHTYGPTEASIIVTHHECAGASGPPPLGEPVTNTRIYVLDAAGAPVPPGVVGEIHIAGDGLARGYLHRPAATAAVFVPDPYAGRPGARMYRTGDLGRHGPDGTLHFVGRIDRQLKQGGVRVEPAEVEHVLAELPGVSGCAVVPRDTPDGRRVLVGYLVASRTVDDPVAWCRQVGEALRERLPRALVPAALEPVDALPLGVNGKLDVAALPPPARWGRARTGRAAATEVERLLAEVWTEVLPTRAVGADDNFFEAGGDSVSAIRMVARARAAGLRLDVGQVLRSSSLAELAALARVEPDGTAAAEVVRPGDDGPRRLWPTPAQAAFLDVKHSRPHHFNQACLLQPREPLDPVALHEAMRAVAVHHEALRLRLTGNGELVLADAGQPAERLARLVVAAEPLGADLTEAARPVHEGMDLADGPLFGALLGQRRDGSRVLLLAAHHLAVDTASWDEIVADLESAYRAVTGHEPVRLPAPPTTFGDLAAVLPRLAELDAVRAQEPYWREQLGTPAPLPADEPGPAPAAPLTTRLDRAAGDLLLSRLGRHRVRIEEALLTGVAQTVAEWTGDREVALLREAHGRDDLPGRPDVTRTVGWLTSVHPLRLVLPEDGGPVPCLRAVRQQVQGIPAGGVGYGLLRRYGDDPQLRAAAEPEITVNYLGSTAGGAGTGLLPRAAVQDLGEYAADGDGPQPALELLAGVDRDGIWAQWRYDGARLAAPTVRRLADELWARLRDLADALAGPVGIAATPADHPDVDLTPEQLRAVLADRPGARQILPLAPAQQGMLAHSLAQRASSAYHTQMVFAVEGEVDEAALRSAWQTVCDRFGVFRTAFLHDGLDDPVQVVYEPGSCAMDWRRHERPAEAAPPADPGELPADPGELPADPGELPADPGELPADPGELPAVLGDVLAADRAEPFRLDRPRPARWHWVDAGSAGRWLVWSHHHILVDGWSLPVVLEAVADAYATQDDPVRTPPAVGYAEYLRWLRRADREADAAYWRQTLADATSPARFSHGPAAAGHRTVSQRLAEPHTARLARIAERHRVTLNTLVLSAWSVLLRRQNPKADVVFGVTMSLRPDELADVERLVGLCLVTVPLRVPLTDGMDLPTLFGAVQDRLVDAYQHARNPPRGLADGLLDSVVVFENYPGDRTGQRLGRHGRLRAVRSIEPTEFPITLIVSPGAELTFELTAAPAALDAGAATAVLGNLVRLLERIATALWEEPT</sequence>
<dbReference type="InterPro" id="IPR036477">
    <property type="entry name" value="Formyl_transf_N_sf"/>
</dbReference>
<dbReference type="InterPro" id="IPR020845">
    <property type="entry name" value="AMP-binding_CS"/>
</dbReference>
<dbReference type="InterPro" id="IPR023213">
    <property type="entry name" value="CAT-like_dom_sf"/>
</dbReference>
<dbReference type="InterPro" id="IPR011034">
    <property type="entry name" value="Formyl_transferase-like_C_sf"/>
</dbReference>
<dbReference type="Gene3D" id="3.30.559.10">
    <property type="entry name" value="Chloramphenicol acetyltransferase-like domain"/>
    <property type="match status" value="4"/>
</dbReference>
<dbReference type="InterPro" id="IPR001242">
    <property type="entry name" value="Condensation_dom"/>
</dbReference>
<dbReference type="InterPro" id="IPR029058">
    <property type="entry name" value="AB_hydrolase_fold"/>
</dbReference>
<dbReference type="InterPro" id="IPR000540">
    <property type="entry name" value="Flag_MotA_CS"/>
</dbReference>
<evidence type="ECO:0000256" key="4">
    <source>
        <dbReference type="SAM" id="MobiDB-lite"/>
    </source>
</evidence>
<comment type="cofactor">
    <cofactor evidence="1">
        <name>pantetheine 4'-phosphate</name>
        <dbReference type="ChEBI" id="CHEBI:47942"/>
    </cofactor>
</comment>
<feature type="compositionally biased region" description="Low complexity" evidence="4">
    <location>
        <begin position="3794"/>
        <end position="3809"/>
    </location>
</feature>
<keyword evidence="7" id="KW-1185">Reference proteome</keyword>
<dbReference type="CDD" id="cd05930">
    <property type="entry name" value="A_NRPS"/>
    <property type="match status" value="2"/>
</dbReference>
<feature type="domain" description="Carrier" evidence="5">
    <location>
        <begin position="2120"/>
        <end position="2195"/>
    </location>
</feature>
<organism evidence="6 7">
    <name type="scientific">Actinoplanes teichomyceticus</name>
    <dbReference type="NCBI Taxonomy" id="1867"/>
    <lineage>
        <taxon>Bacteria</taxon>
        <taxon>Bacillati</taxon>
        <taxon>Actinomycetota</taxon>
        <taxon>Actinomycetes</taxon>
        <taxon>Micromonosporales</taxon>
        <taxon>Micromonosporaceae</taxon>
        <taxon>Actinoplanes</taxon>
    </lineage>
</organism>
<feature type="domain" description="Carrier" evidence="5">
    <location>
        <begin position="1070"/>
        <end position="1145"/>
    </location>
</feature>
<dbReference type="EMBL" id="VIWY01000006">
    <property type="protein sequence ID" value="TWG11355.1"/>
    <property type="molecule type" value="Genomic_DNA"/>
</dbReference>
<dbReference type="SUPFAM" id="SSF52777">
    <property type="entry name" value="CoA-dependent acyltransferases"/>
    <property type="match status" value="8"/>
</dbReference>
<dbReference type="SMART" id="SM00823">
    <property type="entry name" value="PKS_PP"/>
    <property type="match status" value="3"/>
</dbReference>
<dbReference type="PROSITE" id="PS01307">
    <property type="entry name" value="MOTA"/>
    <property type="match status" value="1"/>
</dbReference>
<dbReference type="NCBIfam" id="TIGR01733">
    <property type="entry name" value="AA-adenyl-dom"/>
    <property type="match status" value="3"/>
</dbReference>
<dbReference type="InterPro" id="IPR002376">
    <property type="entry name" value="Formyl_transf_N"/>
</dbReference>
<dbReference type="InterPro" id="IPR036736">
    <property type="entry name" value="ACP-like_sf"/>
</dbReference>
<dbReference type="Pfam" id="PF02911">
    <property type="entry name" value="Formyl_trans_C"/>
    <property type="match status" value="1"/>
</dbReference>
<dbReference type="Gene3D" id="3.30.559.30">
    <property type="entry name" value="Nonribosomal peptide synthetase, condensation domain"/>
    <property type="match status" value="4"/>
</dbReference>
<keyword evidence="3" id="KW-0597">Phosphoprotein</keyword>
<feature type="domain" description="Carrier" evidence="5">
    <location>
        <begin position="3158"/>
        <end position="3232"/>
    </location>
</feature>
<feature type="region of interest" description="Disordered" evidence="4">
    <location>
        <begin position="1145"/>
        <end position="1165"/>
    </location>
</feature>
<evidence type="ECO:0000313" key="7">
    <source>
        <dbReference type="Proteomes" id="UP000320239"/>
    </source>
</evidence>
<dbReference type="InterPro" id="IPR045851">
    <property type="entry name" value="AMP-bd_C_sf"/>
</dbReference>
<dbReference type="FunFam" id="1.10.1200.10:FF:000016">
    <property type="entry name" value="Non-ribosomal peptide synthase"/>
    <property type="match status" value="1"/>
</dbReference>
<evidence type="ECO:0000313" key="6">
    <source>
        <dbReference type="EMBL" id="TWG11355.1"/>
    </source>
</evidence>
<dbReference type="Pfam" id="PF00550">
    <property type="entry name" value="PP-binding"/>
    <property type="match status" value="3"/>
</dbReference>
<dbReference type="PROSITE" id="PS50075">
    <property type="entry name" value="CARRIER"/>
    <property type="match status" value="3"/>
</dbReference>
<dbReference type="InterPro" id="IPR005793">
    <property type="entry name" value="Formyl_trans_C"/>
</dbReference>
<dbReference type="Gene3D" id="3.40.50.12230">
    <property type="match status" value="1"/>
</dbReference>
<dbReference type="PANTHER" id="PTHR45527:SF1">
    <property type="entry name" value="FATTY ACID SYNTHASE"/>
    <property type="match status" value="1"/>
</dbReference>
<dbReference type="GO" id="GO:0043041">
    <property type="term" value="P:amino acid activation for nonribosomal peptide biosynthetic process"/>
    <property type="evidence" value="ECO:0007669"/>
    <property type="project" value="TreeGrafter"/>
</dbReference>
<dbReference type="SUPFAM" id="SSF53328">
    <property type="entry name" value="Formyltransferase"/>
    <property type="match status" value="1"/>
</dbReference>
<dbReference type="Proteomes" id="UP000320239">
    <property type="component" value="Unassembled WGS sequence"/>
</dbReference>
<dbReference type="Gene3D" id="3.40.50.12780">
    <property type="entry name" value="N-terminal domain of ligase-like"/>
    <property type="match status" value="3"/>
</dbReference>
<dbReference type="GO" id="GO:0008610">
    <property type="term" value="P:lipid biosynthetic process"/>
    <property type="evidence" value="ECO:0007669"/>
    <property type="project" value="UniProtKB-ARBA"/>
</dbReference>
<dbReference type="GO" id="GO:0072330">
    <property type="term" value="P:monocarboxylic acid biosynthetic process"/>
    <property type="evidence" value="ECO:0007669"/>
    <property type="project" value="UniProtKB-ARBA"/>
</dbReference>
<dbReference type="InterPro" id="IPR000873">
    <property type="entry name" value="AMP-dep_synth/lig_dom"/>
</dbReference>
<dbReference type="InterPro" id="IPR009081">
    <property type="entry name" value="PP-bd_ACP"/>
</dbReference>
<feature type="region of interest" description="Disordered" evidence="4">
    <location>
        <begin position="678"/>
        <end position="698"/>
    </location>
</feature>
<dbReference type="Pfam" id="PF00501">
    <property type="entry name" value="AMP-binding"/>
    <property type="match status" value="3"/>
</dbReference>
<comment type="caution">
    <text evidence="6">The sequence shown here is derived from an EMBL/GenBank/DDBJ whole genome shotgun (WGS) entry which is preliminary data.</text>
</comment>
<proteinExistence type="predicted"/>
<dbReference type="Pfam" id="PF00668">
    <property type="entry name" value="Condensation"/>
    <property type="match status" value="5"/>
</dbReference>
<dbReference type="GO" id="GO:0031177">
    <property type="term" value="F:phosphopantetheine binding"/>
    <property type="evidence" value="ECO:0007669"/>
    <property type="project" value="InterPro"/>
</dbReference>
<dbReference type="RefSeq" id="WP_122978252.1">
    <property type="nucleotide sequence ID" value="NZ_VIWY01000006.1"/>
</dbReference>
<dbReference type="Pfam" id="PF13193">
    <property type="entry name" value="AMP-binding_C"/>
    <property type="match status" value="3"/>
</dbReference>
<evidence type="ECO:0000256" key="3">
    <source>
        <dbReference type="ARBA" id="ARBA00022553"/>
    </source>
</evidence>
<evidence type="ECO:0000256" key="1">
    <source>
        <dbReference type="ARBA" id="ARBA00001957"/>
    </source>
</evidence>
<dbReference type="GO" id="GO:0005737">
    <property type="term" value="C:cytoplasm"/>
    <property type="evidence" value="ECO:0007669"/>
    <property type="project" value="TreeGrafter"/>
</dbReference>
<name>A0A561VIB6_ACTTI</name>
<dbReference type="InterPro" id="IPR006162">
    <property type="entry name" value="Ppantetheine_attach_site"/>
</dbReference>
<keyword evidence="2" id="KW-0596">Phosphopantetheine</keyword>
<dbReference type="InterPro" id="IPR025110">
    <property type="entry name" value="AMP-bd_C"/>
</dbReference>
<dbReference type="PROSITE" id="PS00455">
    <property type="entry name" value="AMP_BINDING"/>
    <property type="match status" value="3"/>
</dbReference>
<reference evidence="6 7" key="1">
    <citation type="submission" date="2019-06" db="EMBL/GenBank/DDBJ databases">
        <title>Sequencing the genomes of 1000 actinobacteria strains.</title>
        <authorList>
            <person name="Klenk H.-P."/>
        </authorList>
    </citation>
    <scope>NUCLEOTIDE SEQUENCE [LARGE SCALE GENOMIC DNA]</scope>
    <source>
        <strain evidence="6 7">DSM 43866</strain>
    </source>
</reference>
<dbReference type="SUPFAM" id="SSF47336">
    <property type="entry name" value="ACP-like"/>
    <property type="match status" value="3"/>
</dbReference>
<dbReference type="PANTHER" id="PTHR45527">
    <property type="entry name" value="NONRIBOSOMAL PEPTIDE SYNTHETASE"/>
    <property type="match status" value="1"/>
</dbReference>